<evidence type="ECO:0000256" key="1">
    <source>
        <dbReference type="SAM" id="MobiDB-lite"/>
    </source>
</evidence>
<sequence>MYWYLTVRSDDHYGASVPTAEVTALLDAEPGLLRTDLACYRQAEGHPWLQIVLAACDAGGNYAVQPGRAPQRVGVVELICSAADGSPGYDPALALARRLAAAFGWEVLDPDTDELLHPAAPATAVPAAPTAPPVSRTAAPRPAPAAAGTPSGSAAPAGTP</sequence>
<reference evidence="3" key="1">
    <citation type="journal article" date="2019" name="Int. J. Syst. Evol. Microbiol.">
        <title>The Global Catalogue of Microorganisms (GCM) 10K type strain sequencing project: providing services to taxonomists for standard genome sequencing and annotation.</title>
        <authorList>
            <consortium name="The Broad Institute Genomics Platform"/>
            <consortium name="The Broad Institute Genome Sequencing Center for Infectious Disease"/>
            <person name="Wu L."/>
            <person name="Ma J."/>
        </authorList>
    </citation>
    <scope>NUCLEOTIDE SEQUENCE [LARGE SCALE GENOMIC DNA]</scope>
    <source>
        <strain evidence="3">JCM 13004</strain>
    </source>
</reference>
<name>A0ABP4G7U0_9ACTN</name>
<feature type="region of interest" description="Disordered" evidence="1">
    <location>
        <begin position="120"/>
        <end position="160"/>
    </location>
</feature>
<evidence type="ECO:0000313" key="2">
    <source>
        <dbReference type="EMBL" id="GAA1216104.1"/>
    </source>
</evidence>
<dbReference type="EMBL" id="BAAALF010000002">
    <property type="protein sequence ID" value="GAA1216104.1"/>
    <property type="molecule type" value="Genomic_DNA"/>
</dbReference>
<gene>
    <name evidence="2" type="ORF">GCM10009665_02390</name>
</gene>
<keyword evidence="3" id="KW-1185">Reference proteome</keyword>
<protein>
    <submittedName>
        <fullName evidence="2">Uncharacterized protein</fullName>
    </submittedName>
</protein>
<proteinExistence type="predicted"/>
<comment type="caution">
    <text evidence="2">The sequence shown here is derived from an EMBL/GenBank/DDBJ whole genome shotgun (WGS) entry which is preliminary data.</text>
</comment>
<organism evidence="2 3">
    <name type="scientific">Kitasatospora nipponensis</name>
    <dbReference type="NCBI Taxonomy" id="258049"/>
    <lineage>
        <taxon>Bacteria</taxon>
        <taxon>Bacillati</taxon>
        <taxon>Actinomycetota</taxon>
        <taxon>Actinomycetes</taxon>
        <taxon>Kitasatosporales</taxon>
        <taxon>Streptomycetaceae</taxon>
        <taxon>Kitasatospora</taxon>
    </lineage>
</organism>
<dbReference type="Proteomes" id="UP001500037">
    <property type="component" value="Unassembled WGS sequence"/>
</dbReference>
<dbReference type="RefSeq" id="WP_344437912.1">
    <property type="nucleotide sequence ID" value="NZ_BAAALF010000002.1"/>
</dbReference>
<accession>A0ABP4G7U0</accession>
<evidence type="ECO:0000313" key="3">
    <source>
        <dbReference type="Proteomes" id="UP001500037"/>
    </source>
</evidence>